<proteinExistence type="predicted"/>
<evidence type="ECO:0000313" key="2">
    <source>
        <dbReference type="EMBL" id="MFG6490010.1"/>
    </source>
</evidence>
<name>A0ABW7HJB4_9BURK</name>
<feature type="chain" id="PRO_5047070788" evidence="1">
    <location>
        <begin position="23"/>
        <end position="259"/>
    </location>
</feature>
<sequence>MNMQRLWALFVALHIGVGAAVAAPVDAAAARGKHVLYVYNRTKLENARAAVPPPADPKRIPTLEKWRSNDRKAIAYLESLGFAVKENSESSPESDTQGMDLIVISESVDALDISTKYRFTPVPLLTFENDLLGELGMTGLKTGRDTGTDDNQRFLWMVNAPHPLSAGLSAGLQNVLQTEDLKMNWGKPGLGAITIATLRGEPDKAAIFAYEKGATMNGEALAPARRVSFFLWQDTFEQLRPEGLALFRAAVLWAVTPPQ</sequence>
<comment type="caution">
    <text evidence="2">The sequence shown here is derived from an EMBL/GenBank/DDBJ whole genome shotgun (WGS) entry which is preliminary data.</text>
</comment>
<keyword evidence="1" id="KW-0732">Signal</keyword>
<accession>A0ABW7HJB4</accession>
<keyword evidence="3" id="KW-1185">Reference proteome</keyword>
<dbReference type="EMBL" id="JBIGIC010000017">
    <property type="protein sequence ID" value="MFG6490010.1"/>
    <property type="molecule type" value="Genomic_DNA"/>
</dbReference>
<feature type="signal peptide" evidence="1">
    <location>
        <begin position="1"/>
        <end position="22"/>
    </location>
</feature>
<evidence type="ECO:0000313" key="3">
    <source>
        <dbReference type="Proteomes" id="UP001606134"/>
    </source>
</evidence>
<dbReference type="RefSeq" id="WP_394416680.1">
    <property type="nucleotide sequence ID" value="NZ_JBIGIC010000017.1"/>
</dbReference>
<organism evidence="2 3">
    <name type="scientific">Pelomonas candidula</name>
    <dbReference type="NCBI Taxonomy" id="3299025"/>
    <lineage>
        <taxon>Bacteria</taxon>
        <taxon>Pseudomonadati</taxon>
        <taxon>Pseudomonadota</taxon>
        <taxon>Betaproteobacteria</taxon>
        <taxon>Burkholderiales</taxon>
        <taxon>Sphaerotilaceae</taxon>
        <taxon>Roseateles</taxon>
    </lineage>
</organism>
<reference evidence="2 3" key="1">
    <citation type="submission" date="2024-08" db="EMBL/GenBank/DDBJ databases">
        <authorList>
            <person name="Lu H."/>
        </authorList>
    </citation>
    <scope>NUCLEOTIDE SEQUENCE [LARGE SCALE GENOMIC DNA]</scope>
    <source>
        <strain evidence="2 3">BYS78W</strain>
    </source>
</reference>
<dbReference type="Proteomes" id="UP001606134">
    <property type="component" value="Unassembled WGS sequence"/>
</dbReference>
<gene>
    <name evidence="2" type="ORF">ACG04R_25260</name>
</gene>
<evidence type="ECO:0000256" key="1">
    <source>
        <dbReference type="SAM" id="SignalP"/>
    </source>
</evidence>
<protein>
    <submittedName>
        <fullName evidence="2">Uncharacterized protein</fullName>
    </submittedName>
</protein>